<protein>
    <submittedName>
        <fullName evidence="1">Unannotated protein</fullName>
    </submittedName>
</protein>
<evidence type="ECO:0000313" key="1">
    <source>
        <dbReference type="EMBL" id="CAB4924235.1"/>
    </source>
</evidence>
<sequence>MIRLYGKIKVVLGAAVRTEDFLLRPQAARGCGEPLDILRGASNEVAAVHCTRTT</sequence>
<gene>
    <name evidence="1" type="ORF">UFOPK3519_02097</name>
</gene>
<accession>A0A6J7I0E6</accession>
<reference evidence="1" key="1">
    <citation type="submission" date="2020-05" db="EMBL/GenBank/DDBJ databases">
        <authorList>
            <person name="Chiriac C."/>
            <person name="Salcher M."/>
            <person name="Ghai R."/>
            <person name="Kavagutti S V."/>
        </authorList>
    </citation>
    <scope>NUCLEOTIDE SEQUENCE</scope>
</reference>
<dbReference type="AlphaFoldDB" id="A0A6J7I0E6"/>
<organism evidence="1">
    <name type="scientific">freshwater metagenome</name>
    <dbReference type="NCBI Taxonomy" id="449393"/>
    <lineage>
        <taxon>unclassified sequences</taxon>
        <taxon>metagenomes</taxon>
        <taxon>ecological metagenomes</taxon>
    </lineage>
</organism>
<proteinExistence type="predicted"/>
<dbReference type="EMBL" id="CAFBMG010000287">
    <property type="protein sequence ID" value="CAB4924235.1"/>
    <property type="molecule type" value="Genomic_DNA"/>
</dbReference>
<name>A0A6J7I0E6_9ZZZZ</name>